<dbReference type="EMBL" id="AP014962">
    <property type="protein sequence ID" value="BAS98292.1"/>
    <property type="molecule type" value="Genomic_DNA"/>
</dbReference>
<evidence type="ECO:0000313" key="2">
    <source>
        <dbReference type="Proteomes" id="UP000059680"/>
    </source>
</evidence>
<dbReference type="PaxDb" id="39947-A0A0P0WYG8"/>
<organism evidence="1 2">
    <name type="scientific">Oryza sativa subsp. japonica</name>
    <name type="common">Rice</name>
    <dbReference type="NCBI Taxonomy" id="39947"/>
    <lineage>
        <taxon>Eukaryota</taxon>
        <taxon>Viridiplantae</taxon>
        <taxon>Streptophyta</taxon>
        <taxon>Embryophyta</taxon>
        <taxon>Tracheophyta</taxon>
        <taxon>Spermatophyta</taxon>
        <taxon>Magnoliopsida</taxon>
        <taxon>Liliopsida</taxon>
        <taxon>Poales</taxon>
        <taxon>Poaceae</taxon>
        <taxon>BOP clade</taxon>
        <taxon>Oryzoideae</taxon>
        <taxon>Oryzeae</taxon>
        <taxon>Oryzinae</taxon>
        <taxon>Oryza</taxon>
        <taxon>Oryza sativa</taxon>
    </lineage>
</organism>
<dbReference type="Proteomes" id="UP000059680">
    <property type="component" value="Chromosome 6"/>
</dbReference>
<reference evidence="1 2" key="3">
    <citation type="journal article" date="2013" name="Rice">
        <title>Improvement of the Oryza sativa Nipponbare reference genome using next generation sequence and optical map data.</title>
        <authorList>
            <person name="Kawahara Y."/>
            <person name="de la Bastide M."/>
            <person name="Hamilton J.P."/>
            <person name="Kanamori H."/>
            <person name="McCombie W.R."/>
            <person name="Ouyang S."/>
            <person name="Schwartz D.C."/>
            <person name="Tanaka T."/>
            <person name="Wu J."/>
            <person name="Zhou S."/>
            <person name="Childs K.L."/>
            <person name="Davidson R.M."/>
            <person name="Lin H."/>
            <person name="Quesada-Ocampo L."/>
            <person name="Vaillancourt B."/>
            <person name="Sakai H."/>
            <person name="Lee S.S."/>
            <person name="Kim J."/>
            <person name="Numa H."/>
            <person name="Itoh T."/>
            <person name="Buell C.R."/>
            <person name="Matsumoto T."/>
        </authorList>
    </citation>
    <scope>NUCLEOTIDE SEQUENCE [LARGE SCALE GENOMIC DNA]</scope>
    <source>
        <strain evidence="2">cv. Nipponbare</strain>
    </source>
</reference>
<reference evidence="2" key="1">
    <citation type="journal article" date="2005" name="Nature">
        <title>The map-based sequence of the rice genome.</title>
        <authorList>
            <consortium name="International rice genome sequencing project (IRGSP)"/>
            <person name="Matsumoto T."/>
            <person name="Wu J."/>
            <person name="Kanamori H."/>
            <person name="Katayose Y."/>
            <person name="Fujisawa M."/>
            <person name="Namiki N."/>
            <person name="Mizuno H."/>
            <person name="Yamamoto K."/>
            <person name="Antonio B.A."/>
            <person name="Baba T."/>
            <person name="Sakata K."/>
            <person name="Nagamura Y."/>
            <person name="Aoki H."/>
            <person name="Arikawa K."/>
            <person name="Arita K."/>
            <person name="Bito T."/>
            <person name="Chiden Y."/>
            <person name="Fujitsuka N."/>
            <person name="Fukunaka R."/>
            <person name="Hamada M."/>
            <person name="Harada C."/>
            <person name="Hayashi A."/>
            <person name="Hijishita S."/>
            <person name="Honda M."/>
            <person name="Hosokawa S."/>
            <person name="Ichikawa Y."/>
            <person name="Idonuma A."/>
            <person name="Iijima M."/>
            <person name="Ikeda M."/>
            <person name="Ikeno M."/>
            <person name="Ito K."/>
            <person name="Ito S."/>
            <person name="Ito T."/>
            <person name="Ito Y."/>
            <person name="Ito Y."/>
            <person name="Iwabuchi A."/>
            <person name="Kamiya K."/>
            <person name="Karasawa W."/>
            <person name="Kurita K."/>
            <person name="Katagiri S."/>
            <person name="Kikuta A."/>
            <person name="Kobayashi H."/>
            <person name="Kobayashi N."/>
            <person name="Machita K."/>
            <person name="Maehara T."/>
            <person name="Masukawa M."/>
            <person name="Mizubayashi T."/>
            <person name="Mukai Y."/>
            <person name="Nagasaki H."/>
            <person name="Nagata Y."/>
            <person name="Naito S."/>
            <person name="Nakashima M."/>
            <person name="Nakama Y."/>
            <person name="Nakamichi Y."/>
            <person name="Nakamura M."/>
            <person name="Meguro A."/>
            <person name="Negishi M."/>
            <person name="Ohta I."/>
            <person name="Ohta T."/>
            <person name="Okamoto M."/>
            <person name="Ono N."/>
            <person name="Saji S."/>
            <person name="Sakaguchi M."/>
            <person name="Sakai K."/>
            <person name="Shibata M."/>
            <person name="Shimokawa T."/>
            <person name="Song J."/>
            <person name="Takazaki Y."/>
            <person name="Terasawa K."/>
            <person name="Tsugane M."/>
            <person name="Tsuji K."/>
            <person name="Ueda S."/>
            <person name="Waki K."/>
            <person name="Yamagata H."/>
            <person name="Yamamoto M."/>
            <person name="Yamamoto S."/>
            <person name="Yamane H."/>
            <person name="Yoshiki S."/>
            <person name="Yoshihara R."/>
            <person name="Yukawa K."/>
            <person name="Zhong H."/>
            <person name="Yano M."/>
            <person name="Yuan Q."/>
            <person name="Ouyang S."/>
            <person name="Liu J."/>
            <person name="Jones K.M."/>
            <person name="Gansberger K."/>
            <person name="Moffat K."/>
            <person name="Hill J."/>
            <person name="Bera J."/>
            <person name="Fadrosh D."/>
            <person name="Jin S."/>
            <person name="Johri S."/>
            <person name="Kim M."/>
            <person name="Overton L."/>
            <person name="Reardon M."/>
            <person name="Tsitrin T."/>
            <person name="Vuong H."/>
            <person name="Weaver B."/>
            <person name="Ciecko A."/>
            <person name="Tallon L."/>
            <person name="Jackson J."/>
            <person name="Pai G."/>
            <person name="Aken S.V."/>
            <person name="Utterback T."/>
            <person name="Reidmuller S."/>
            <person name="Feldblyum T."/>
            <person name="Hsiao J."/>
            <person name="Zismann V."/>
            <person name="Iobst S."/>
            <person name="de Vazeille A.R."/>
            <person name="Buell C.R."/>
            <person name="Ying K."/>
            <person name="Li Y."/>
            <person name="Lu T."/>
            <person name="Huang Y."/>
            <person name="Zhao Q."/>
            <person name="Feng Q."/>
            <person name="Zhang L."/>
            <person name="Zhu J."/>
            <person name="Weng Q."/>
            <person name="Mu J."/>
            <person name="Lu Y."/>
            <person name="Fan D."/>
            <person name="Liu Y."/>
            <person name="Guan J."/>
            <person name="Zhang Y."/>
            <person name="Yu S."/>
            <person name="Liu X."/>
            <person name="Zhang Y."/>
            <person name="Hong G."/>
            <person name="Han B."/>
            <person name="Choisne N."/>
            <person name="Demange N."/>
            <person name="Orjeda G."/>
            <person name="Samain S."/>
            <person name="Cattolico L."/>
            <person name="Pelletier E."/>
            <person name="Couloux A."/>
            <person name="Segurens B."/>
            <person name="Wincker P."/>
            <person name="D'Hont A."/>
            <person name="Scarpelli C."/>
            <person name="Weissenbach J."/>
            <person name="Salanoubat M."/>
            <person name="Quetier F."/>
            <person name="Yu Y."/>
            <person name="Kim H.R."/>
            <person name="Rambo T."/>
            <person name="Currie J."/>
            <person name="Collura K."/>
            <person name="Luo M."/>
            <person name="Yang T."/>
            <person name="Ammiraju J.S.S."/>
            <person name="Engler F."/>
            <person name="Soderlund C."/>
            <person name="Wing R.A."/>
            <person name="Palmer L.E."/>
            <person name="de la Bastide M."/>
            <person name="Spiegel L."/>
            <person name="Nascimento L."/>
            <person name="Zutavern T."/>
            <person name="O'Shaughnessy A."/>
            <person name="Dike S."/>
            <person name="Dedhia N."/>
            <person name="Preston R."/>
            <person name="Balija V."/>
            <person name="McCombie W.R."/>
            <person name="Chow T."/>
            <person name="Chen H."/>
            <person name="Chung M."/>
            <person name="Chen C."/>
            <person name="Shaw J."/>
            <person name="Wu H."/>
            <person name="Hsiao K."/>
            <person name="Chao Y."/>
            <person name="Chu M."/>
            <person name="Cheng C."/>
            <person name="Hour A."/>
            <person name="Lee P."/>
            <person name="Lin S."/>
            <person name="Lin Y."/>
            <person name="Liou J."/>
            <person name="Liu S."/>
            <person name="Hsing Y."/>
            <person name="Raghuvanshi S."/>
            <person name="Mohanty A."/>
            <person name="Bharti A.K."/>
            <person name="Gaur A."/>
            <person name="Gupta V."/>
            <person name="Kumar D."/>
            <person name="Ravi V."/>
            <person name="Vij S."/>
            <person name="Kapur A."/>
            <person name="Khurana P."/>
            <person name="Khurana P."/>
            <person name="Khurana J.P."/>
            <person name="Tyagi A.K."/>
            <person name="Gaikwad K."/>
            <person name="Singh A."/>
            <person name="Dalal V."/>
            <person name="Srivastava S."/>
            <person name="Dixit A."/>
            <person name="Pal A.K."/>
            <person name="Ghazi I.A."/>
            <person name="Yadav M."/>
            <person name="Pandit A."/>
            <person name="Bhargava A."/>
            <person name="Sureshbabu K."/>
            <person name="Batra K."/>
            <person name="Sharma T.R."/>
            <person name="Mohapatra T."/>
            <person name="Singh N.K."/>
            <person name="Messing J."/>
            <person name="Nelson A.B."/>
            <person name="Fuks G."/>
            <person name="Kavchok S."/>
            <person name="Keizer G."/>
            <person name="Linton E."/>
            <person name="Llaca V."/>
            <person name="Song R."/>
            <person name="Tanyolac B."/>
            <person name="Young S."/>
            <person name="Ho-Il K."/>
            <person name="Hahn J.H."/>
            <person name="Sangsakoo G."/>
            <person name="Vanavichit A."/>
            <person name="de Mattos Luiz.A.T."/>
            <person name="Zimmer P.D."/>
            <person name="Malone G."/>
            <person name="Dellagostin O."/>
            <person name="de Oliveira A.C."/>
            <person name="Bevan M."/>
            <person name="Bancroft I."/>
            <person name="Minx P."/>
            <person name="Cordum H."/>
            <person name="Wilson R."/>
            <person name="Cheng Z."/>
            <person name="Jin W."/>
            <person name="Jiang J."/>
            <person name="Leong S.A."/>
            <person name="Iwama H."/>
            <person name="Gojobori T."/>
            <person name="Itoh T."/>
            <person name="Niimura Y."/>
            <person name="Fujii Y."/>
            <person name="Habara T."/>
            <person name="Sakai H."/>
            <person name="Sato Y."/>
            <person name="Wilson G."/>
            <person name="Kumar K."/>
            <person name="McCouch S."/>
            <person name="Juretic N."/>
            <person name="Hoen D."/>
            <person name="Wright S."/>
            <person name="Bruskiewich R."/>
            <person name="Bureau T."/>
            <person name="Miyao A."/>
            <person name="Hirochika H."/>
            <person name="Nishikawa T."/>
            <person name="Kadowaki K."/>
            <person name="Sugiura M."/>
            <person name="Burr B."/>
            <person name="Sasaki T."/>
        </authorList>
    </citation>
    <scope>NUCLEOTIDE SEQUENCE [LARGE SCALE GENOMIC DNA]</scope>
    <source>
        <strain evidence="2">cv. Nipponbare</strain>
    </source>
</reference>
<protein>
    <submittedName>
        <fullName evidence="1">Os06g0567666 protein</fullName>
    </submittedName>
</protein>
<proteinExistence type="predicted"/>
<keyword evidence="2" id="KW-1185">Reference proteome</keyword>
<reference evidence="1 2" key="2">
    <citation type="journal article" date="2013" name="Plant Cell Physiol.">
        <title>Rice Annotation Project Database (RAP-DB): an integrative and interactive database for rice genomics.</title>
        <authorList>
            <person name="Sakai H."/>
            <person name="Lee S.S."/>
            <person name="Tanaka T."/>
            <person name="Numa H."/>
            <person name="Kim J."/>
            <person name="Kawahara Y."/>
            <person name="Wakimoto H."/>
            <person name="Yang C.C."/>
            <person name="Iwamoto M."/>
            <person name="Abe T."/>
            <person name="Yamada Y."/>
            <person name="Muto A."/>
            <person name="Inokuchi H."/>
            <person name="Ikemura T."/>
            <person name="Matsumoto T."/>
            <person name="Sasaki T."/>
            <person name="Itoh T."/>
        </authorList>
    </citation>
    <scope>NUCLEOTIDE SEQUENCE [LARGE SCALE GENOMIC DNA]</scope>
    <source>
        <strain evidence="2">cv. Nipponbare</strain>
    </source>
</reference>
<dbReference type="Gramene" id="Os06t0567666-01">
    <property type="protein sequence ID" value="Os06t0567666-01"/>
    <property type="gene ID" value="Os06g0567666"/>
</dbReference>
<accession>A0A0P0WYG8</accession>
<dbReference type="AlphaFoldDB" id="A0A0P0WYG8"/>
<sequence>MHTLVSLVYSFVCIYLGGTNPIHSCCACSRSILFTYYLYWIFAFELACEYTCGVNEYLTNIYISFICNQLVIKWRMTTDLLGLMFSYELCKGIGPTVMRIMDDTMG</sequence>
<gene>
    <name evidence="1" type="ordered locus">Os06g0567666</name>
    <name evidence="1" type="ORF">OSNPB_060567666</name>
</gene>
<name>A0A0P0WYG8_ORYSJ</name>
<evidence type="ECO:0000313" key="1">
    <source>
        <dbReference type="EMBL" id="BAS98292.1"/>
    </source>
</evidence>
<dbReference type="InParanoid" id="A0A0P0WYG8"/>